<name>A0A918ZM73_9ACTN</name>
<proteinExistence type="predicted"/>
<dbReference type="Gene3D" id="3.20.20.80">
    <property type="entry name" value="Glycosidases"/>
    <property type="match status" value="1"/>
</dbReference>
<dbReference type="InterPro" id="IPR017853">
    <property type="entry name" value="GH"/>
</dbReference>
<dbReference type="Proteomes" id="UP000641386">
    <property type="component" value="Unassembled WGS sequence"/>
</dbReference>
<reference evidence="1" key="1">
    <citation type="journal article" date="2014" name="Int. J. Syst. Evol. Microbiol.">
        <title>Complete genome sequence of Corynebacterium casei LMG S-19264T (=DSM 44701T), isolated from a smear-ripened cheese.</title>
        <authorList>
            <consortium name="US DOE Joint Genome Institute (JGI-PGF)"/>
            <person name="Walter F."/>
            <person name="Albersmeier A."/>
            <person name="Kalinowski J."/>
            <person name="Ruckert C."/>
        </authorList>
    </citation>
    <scope>NUCLEOTIDE SEQUENCE</scope>
    <source>
        <strain evidence="1">JCM 3302</strain>
    </source>
</reference>
<dbReference type="GO" id="GO:0004553">
    <property type="term" value="F:hydrolase activity, hydrolyzing O-glycosyl compounds"/>
    <property type="evidence" value="ECO:0007669"/>
    <property type="project" value="TreeGrafter"/>
</dbReference>
<organism evidence="1 2">
    <name type="scientific">Streptomyces spiralis</name>
    <dbReference type="NCBI Taxonomy" id="66376"/>
    <lineage>
        <taxon>Bacteria</taxon>
        <taxon>Bacillati</taxon>
        <taxon>Actinomycetota</taxon>
        <taxon>Actinomycetes</taxon>
        <taxon>Kitasatosporales</taxon>
        <taxon>Streptomycetaceae</taxon>
        <taxon>Streptomyces</taxon>
    </lineage>
</organism>
<dbReference type="AlphaFoldDB" id="A0A918ZM73"/>
<accession>A0A918ZM73</accession>
<dbReference type="EMBL" id="BNBC01000003">
    <property type="protein sequence ID" value="GHE58450.1"/>
    <property type="molecule type" value="Genomic_DNA"/>
</dbReference>
<dbReference type="SUPFAM" id="SSF51445">
    <property type="entry name" value="(Trans)glycosidases"/>
    <property type="match status" value="1"/>
</dbReference>
<protein>
    <submittedName>
        <fullName evidence="1">Uncharacterized protein</fullName>
    </submittedName>
</protein>
<sequence length="490" mass="54277">MEREATPPGIRLGICRGISYGLFGAPDAFVPQIRALGGTLVRVYVYWGQVEPQPGRYDWTAVDAVLDQLDPAAETWITVCSSSPWATRTPSKFLPSSPANDSAHYARFIDRLVSRCRGRVEYWQCDNEPSNTGLLWDGTADDYVAQLASFARAVREAEPGARVVLGGCGYDVLSSPQDSPARAFFDHVVEQAHDDYDLFCVNLYGDPQDIPAYVEDARAMMRRHGYERPVVAGEYNGPTLFEFPEAQAAFQQEMIAAFTAPAAGPDEEPPDRRTMRALYERVAELPDTLRMFLADCPPELAARRDRINCRQIVTRNILALAAGVSRTVCWNLAPEIPGYRDRLNLMDFLFGKLALLDYDGTDLTLRRPSADTFALLAGQLQGVAHVRRILAEHRPDLRLFQVERQGHGPLEVMWSAGDVFAGEEQPVTSIERPWPYAAAHAVDAFGTPVPVERDGALVRLPVSVTPVFLSTEPTPEPTAITVDRRAGTTR</sequence>
<dbReference type="RefSeq" id="WP_189896649.1">
    <property type="nucleotide sequence ID" value="NZ_BNBC01000003.1"/>
</dbReference>
<dbReference type="PANTHER" id="PTHR12631">
    <property type="entry name" value="ALPHA-L-IDURONIDASE"/>
    <property type="match status" value="1"/>
</dbReference>
<keyword evidence="2" id="KW-1185">Reference proteome</keyword>
<reference evidence="1" key="2">
    <citation type="submission" date="2020-09" db="EMBL/GenBank/DDBJ databases">
        <authorList>
            <person name="Sun Q."/>
            <person name="Ohkuma M."/>
        </authorList>
    </citation>
    <scope>NUCLEOTIDE SEQUENCE</scope>
    <source>
        <strain evidence="1">JCM 3302</strain>
    </source>
</reference>
<comment type="caution">
    <text evidence="1">The sequence shown here is derived from an EMBL/GenBank/DDBJ whole genome shotgun (WGS) entry which is preliminary data.</text>
</comment>
<dbReference type="PANTHER" id="PTHR12631:SF10">
    <property type="entry name" value="BETA-XYLOSIDASE-LIKE PROTEIN-RELATED"/>
    <property type="match status" value="1"/>
</dbReference>
<dbReference type="InterPro" id="IPR051923">
    <property type="entry name" value="Glycosyl_Hydrolase_39"/>
</dbReference>
<evidence type="ECO:0000313" key="2">
    <source>
        <dbReference type="Proteomes" id="UP000641386"/>
    </source>
</evidence>
<gene>
    <name evidence="1" type="ORF">GCM10014715_09440</name>
</gene>
<evidence type="ECO:0000313" key="1">
    <source>
        <dbReference type="EMBL" id="GHE58450.1"/>
    </source>
</evidence>